<comment type="similarity">
    <text evidence="5">Belongs to the D-isomer specific 2-hydroxyacid dehydrogenase family. PdxB subfamily.</text>
</comment>
<comment type="function">
    <text evidence="5">Catalyzes the oxidation of erythronate-4-phosphate to 3-hydroxy-2-oxo-4-phosphonooxybutanoate.</text>
</comment>
<evidence type="ECO:0000256" key="2">
    <source>
        <dbReference type="ARBA" id="ARBA00023002"/>
    </source>
</evidence>
<dbReference type="Pfam" id="PF11890">
    <property type="entry name" value="DUF3410"/>
    <property type="match status" value="1"/>
</dbReference>
<dbReference type="Gene3D" id="3.30.1370.170">
    <property type="match status" value="1"/>
</dbReference>
<dbReference type="InterPro" id="IPR024531">
    <property type="entry name" value="Erythronate-4-P_DHase_dimer"/>
</dbReference>
<organism evidence="9 10">
    <name type="scientific">Kangiella geojedonensis</name>
    <dbReference type="NCBI Taxonomy" id="914150"/>
    <lineage>
        <taxon>Bacteria</taxon>
        <taxon>Pseudomonadati</taxon>
        <taxon>Pseudomonadota</taxon>
        <taxon>Gammaproteobacteria</taxon>
        <taxon>Kangiellales</taxon>
        <taxon>Kangiellaceae</taxon>
        <taxon>Kangiella</taxon>
    </lineage>
</organism>
<reference evidence="9 10" key="1">
    <citation type="submission" date="2015-02" db="EMBL/GenBank/DDBJ databases">
        <title>Complete genome sequence of Kangiella geojedonensis strain YCS-5T.</title>
        <authorList>
            <person name="Kim K.M."/>
        </authorList>
    </citation>
    <scope>NUCLEOTIDE SEQUENCE [LARGE SCALE GENOMIC DNA]</scope>
    <source>
        <strain evidence="9 10">YCS-5</strain>
    </source>
</reference>
<dbReference type="HAMAP" id="MF_01825">
    <property type="entry name" value="PdxB"/>
    <property type="match status" value="1"/>
</dbReference>
<dbReference type="PANTHER" id="PTHR10996">
    <property type="entry name" value="2-HYDROXYACID DEHYDROGENASE-RELATED"/>
    <property type="match status" value="1"/>
</dbReference>
<keyword evidence="1 5" id="KW-0963">Cytoplasm</keyword>
<dbReference type="InterPro" id="IPR006140">
    <property type="entry name" value="D-isomer_DH_NAD-bd"/>
</dbReference>
<name>A0A0F6RBP7_9GAMM</name>
<proteinExistence type="inferred from homology"/>
<evidence type="ECO:0000313" key="10">
    <source>
        <dbReference type="Proteomes" id="UP000034071"/>
    </source>
</evidence>
<evidence type="ECO:0000259" key="7">
    <source>
        <dbReference type="Pfam" id="PF02826"/>
    </source>
</evidence>
<dbReference type="Pfam" id="PF02826">
    <property type="entry name" value="2-Hacid_dh_C"/>
    <property type="match status" value="1"/>
</dbReference>
<dbReference type="EC" id="1.1.1.290" evidence="5"/>
<feature type="binding site" evidence="5">
    <location>
        <position position="266"/>
    </location>
    <ligand>
        <name>substrate</name>
    </ligand>
</feature>
<dbReference type="PATRIC" id="fig|914150.5.peg.802"/>
<dbReference type="Pfam" id="PF00389">
    <property type="entry name" value="2-Hacid_dh"/>
    <property type="match status" value="1"/>
</dbReference>
<keyword evidence="3 5" id="KW-0520">NAD</keyword>
<dbReference type="Proteomes" id="UP000034071">
    <property type="component" value="Chromosome"/>
</dbReference>
<feature type="active site" evidence="5">
    <location>
        <position position="216"/>
    </location>
</feature>
<keyword evidence="10" id="KW-1185">Reference proteome</keyword>
<protein>
    <recommendedName>
        <fullName evidence="5">Erythronate-4-phosphate dehydrogenase</fullName>
        <ecNumber evidence="5">1.1.1.290</ecNumber>
    </recommendedName>
</protein>
<evidence type="ECO:0000256" key="1">
    <source>
        <dbReference type="ARBA" id="ARBA00022490"/>
    </source>
</evidence>
<comment type="subunit">
    <text evidence="5">Homodimer.</text>
</comment>
<dbReference type="AlphaFoldDB" id="A0A0F6RBP7"/>
<comment type="subcellular location">
    <subcellularLocation>
        <location evidence="5">Cytoplasm</location>
    </subcellularLocation>
</comment>
<feature type="binding site" evidence="5">
    <location>
        <position position="240"/>
    </location>
    <ligand>
        <name>NAD(+)</name>
        <dbReference type="ChEBI" id="CHEBI:57540"/>
    </ligand>
</feature>
<evidence type="ECO:0000259" key="6">
    <source>
        <dbReference type="Pfam" id="PF00389"/>
    </source>
</evidence>
<feature type="binding site" evidence="5">
    <location>
        <position position="265"/>
    </location>
    <ligand>
        <name>NAD(+)</name>
        <dbReference type="ChEBI" id="CHEBI:57540"/>
    </ligand>
</feature>
<keyword evidence="4 5" id="KW-0664">Pyridoxine biosynthesis</keyword>
<dbReference type="Gene3D" id="3.40.50.720">
    <property type="entry name" value="NAD(P)-binding Rossmann-like Domain"/>
    <property type="match status" value="2"/>
</dbReference>
<comment type="catalytic activity">
    <reaction evidence="5">
        <text>4-phospho-D-erythronate + NAD(+) = (R)-3-hydroxy-2-oxo-4-phosphooxybutanoate + NADH + H(+)</text>
        <dbReference type="Rhea" id="RHEA:18829"/>
        <dbReference type="ChEBI" id="CHEBI:15378"/>
        <dbReference type="ChEBI" id="CHEBI:57540"/>
        <dbReference type="ChEBI" id="CHEBI:57945"/>
        <dbReference type="ChEBI" id="CHEBI:58538"/>
        <dbReference type="ChEBI" id="CHEBI:58766"/>
        <dbReference type="EC" id="1.1.1.290"/>
    </reaction>
</comment>
<dbReference type="InterPro" id="IPR038251">
    <property type="entry name" value="PdxB_dimer_sf"/>
</dbReference>
<dbReference type="HOGENOM" id="CLU_019796_4_0_6"/>
<feature type="binding site" evidence="5">
    <location>
        <position position="75"/>
    </location>
    <ligand>
        <name>substrate</name>
    </ligand>
</feature>
<dbReference type="InterPro" id="IPR020921">
    <property type="entry name" value="Erythronate-4-P_DHase"/>
</dbReference>
<evidence type="ECO:0000259" key="8">
    <source>
        <dbReference type="Pfam" id="PF11890"/>
    </source>
</evidence>
<evidence type="ECO:0000313" key="9">
    <source>
        <dbReference type="EMBL" id="AKE51763.1"/>
    </source>
</evidence>
<dbReference type="GO" id="GO:0008615">
    <property type="term" value="P:pyridoxine biosynthetic process"/>
    <property type="evidence" value="ECO:0007669"/>
    <property type="project" value="UniProtKB-UniRule"/>
</dbReference>
<dbReference type="InterPro" id="IPR050223">
    <property type="entry name" value="D-isomer_2-hydroxyacid_DH"/>
</dbReference>
<feature type="active site" description="Proton donor" evidence="5">
    <location>
        <position position="262"/>
    </location>
</feature>
<feature type="domain" description="D-isomer specific 2-hydroxyacid dehydrogenase NAD-binding" evidence="7">
    <location>
        <begin position="116"/>
        <end position="264"/>
    </location>
</feature>
<dbReference type="GO" id="GO:0046983">
    <property type="term" value="F:protein dimerization activity"/>
    <property type="evidence" value="ECO:0007669"/>
    <property type="project" value="InterPro"/>
</dbReference>
<dbReference type="SUPFAM" id="SSF52283">
    <property type="entry name" value="Formate/glycerate dehydrogenase catalytic domain-like"/>
    <property type="match status" value="1"/>
</dbReference>
<dbReference type="STRING" id="914150.TQ33_0790"/>
<dbReference type="InterPro" id="IPR006139">
    <property type="entry name" value="D-isomer_2_OHA_DH_cat_dom"/>
</dbReference>
<feature type="domain" description="D-isomer specific 2-hydroxyacid dehydrogenase catalytic" evidence="6">
    <location>
        <begin position="38"/>
        <end position="291"/>
    </location>
</feature>
<comment type="caution">
    <text evidence="5">Lacks conserved residue(s) required for the propagation of feature annotation.</text>
</comment>
<dbReference type="GO" id="GO:0005737">
    <property type="term" value="C:cytoplasm"/>
    <property type="evidence" value="ECO:0007669"/>
    <property type="project" value="UniProtKB-SubCell"/>
</dbReference>
<sequence length="358" mass="40049">MLIPMWNIVADENMPLVEELFSNISGKAAHIKRLAGRSITSRDLHNTDILLVRSVTQVNQSLLEGTHVQFVGSATIGTDHIDLDYLAAKNIAFSNAPGCNAQGVAEYVLTSIAYWAEQRHIDLTKVTVGIIGAGNVGSRVAKVLDILGIKYLLNDPPLADAGDPRDFVGIEQIQQCDVVTCHVPFVRAGQYATYHLVDDAFLEAMPQQSLLINSSRGAVVDNTAALEIKRAGKVIDYILDVWEGEPDVNIELFEQTMIATPHIAGYSQEGKIRGTYQLYQAFNQWFDLEDSIALDELLPEAPKWQWSGSLDGLYQSLQPYYDIEADDQRMRQVKNNIQKKFDHLRKTYPQRLEFLDTL</sequence>
<feature type="binding site" evidence="5">
    <location>
        <position position="54"/>
    </location>
    <ligand>
        <name>substrate</name>
    </ligand>
</feature>
<dbReference type="KEGG" id="kge:TQ33_0790"/>
<dbReference type="UniPathway" id="UPA00244">
    <property type="reaction ID" value="UER00310"/>
</dbReference>
<evidence type="ECO:0000256" key="5">
    <source>
        <dbReference type="HAMAP-Rule" id="MF_01825"/>
    </source>
</evidence>
<gene>
    <name evidence="5" type="primary">pdxB</name>
    <name evidence="9" type="ORF">TQ33_0790</name>
</gene>
<dbReference type="GO" id="GO:0033711">
    <property type="term" value="F:4-phosphoerythronate dehydrogenase activity"/>
    <property type="evidence" value="ECO:0007669"/>
    <property type="project" value="UniProtKB-EC"/>
</dbReference>
<feature type="active site" evidence="5">
    <location>
        <position position="245"/>
    </location>
</feature>
<evidence type="ECO:0000256" key="3">
    <source>
        <dbReference type="ARBA" id="ARBA00023027"/>
    </source>
</evidence>
<comment type="pathway">
    <text evidence="5">Cofactor biosynthesis; pyridoxine 5'-phosphate biosynthesis; pyridoxine 5'-phosphate from D-erythrose 4-phosphate: step 2/5.</text>
</comment>
<accession>A0A0F6RBP7</accession>
<evidence type="ECO:0000256" key="4">
    <source>
        <dbReference type="ARBA" id="ARBA00023096"/>
    </source>
</evidence>
<keyword evidence="2 5" id="KW-0560">Oxidoreductase</keyword>
<dbReference type="EMBL" id="CP010975">
    <property type="protein sequence ID" value="AKE51763.1"/>
    <property type="molecule type" value="Genomic_DNA"/>
</dbReference>
<dbReference type="CDD" id="cd12158">
    <property type="entry name" value="ErythrP_dh"/>
    <property type="match status" value="1"/>
</dbReference>
<feature type="domain" description="Erythronate-4-phosphate dehydrogenase dimerisation" evidence="8">
    <location>
        <begin position="313"/>
        <end position="354"/>
    </location>
</feature>
<dbReference type="GO" id="GO:0051287">
    <property type="term" value="F:NAD binding"/>
    <property type="evidence" value="ECO:0007669"/>
    <property type="project" value="InterPro"/>
</dbReference>
<dbReference type="InterPro" id="IPR036291">
    <property type="entry name" value="NAD(P)-bd_dom_sf"/>
</dbReference>
<feature type="binding site" evidence="5">
    <location>
        <position position="155"/>
    </location>
    <ligand>
        <name>NAD(+)</name>
        <dbReference type="ChEBI" id="CHEBI:57540"/>
    </ligand>
</feature>
<dbReference type="SUPFAM" id="SSF51735">
    <property type="entry name" value="NAD(P)-binding Rossmann-fold domains"/>
    <property type="match status" value="1"/>
</dbReference>